<dbReference type="EMBL" id="JYNV01000212">
    <property type="protein sequence ID" value="KZM22659.1"/>
    <property type="molecule type" value="Genomic_DNA"/>
</dbReference>
<dbReference type="PANTHER" id="PTHR12755">
    <property type="entry name" value="CLEAVAGE/POLYADENYLATION FACTOR IA SUBUNIT CLP1P"/>
    <property type="match status" value="1"/>
</dbReference>
<evidence type="ECO:0000313" key="12">
    <source>
        <dbReference type="Proteomes" id="UP000076837"/>
    </source>
</evidence>
<keyword evidence="12" id="KW-1185">Reference proteome</keyword>
<dbReference type="InterPro" id="IPR045116">
    <property type="entry name" value="Clp1/Grc3"/>
</dbReference>
<keyword evidence="8" id="KW-0067">ATP-binding</keyword>
<name>A0A163CSC6_DIDRA</name>
<reference evidence="11 12" key="1">
    <citation type="journal article" date="2016" name="Sci. Rep.">
        <title>Draft genome sequencing and secretome analysis of fungal phytopathogen Ascochyta rabiei provides insight into the necrotrophic effector repertoire.</title>
        <authorList>
            <person name="Verma S."/>
            <person name="Gazara R.K."/>
            <person name="Nizam S."/>
            <person name="Parween S."/>
            <person name="Chattopadhyay D."/>
            <person name="Verma P.K."/>
        </authorList>
    </citation>
    <scope>NUCLEOTIDE SEQUENCE [LARGE SCALE GENOMIC DNA]</scope>
    <source>
        <strain evidence="11 12">ArDII</strain>
    </source>
</reference>
<evidence type="ECO:0000256" key="4">
    <source>
        <dbReference type="ARBA" id="ARBA00019824"/>
    </source>
</evidence>
<evidence type="ECO:0000256" key="9">
    <source>
        <dbReference type="SAM" id="MobiDB-lite"/>
    </source>
</evidence>
<evidence type="ECO:0000256" key="2">
    <source>
        <dbReference type="ARBA" id="ARBA00011003"/>
    </source>
</evidence>
<dbReference type="OrthoDB" id="4054781at2759"/>
<keyword evidence="5" id="KW-0808">Transferase</keyword>
<dbReference type="PANTHER" id="PTHR12755:SF3">
    <property type="entry name" value="POLYNUCLEOTIDE 5'-HYDROXYL-KINASE NOL9"/>
    <property type="match status" value="1"/>
</dbReference>
<comment type="caution">
    <text evidence="11">The sequence shown here is derived from an EMBL/GenBank/DDBJ whole genome shotgun (WGS) entry which is preliminary data.</text>
</comment>
<proteinExistence type="inferred from homology"/>
<dbReference type="GO" id="GO:0000448">
    <property type="term" value="P:cleavage in ITS2 between 5.8S rRNA and LSU-rRNA of tricistronic rRNA transcript (SSU-rRNA, 5.8S rRNA, LSU-rRNA)"/>
    <property type="evidence" value="ECO:0007669"/>
    <property type="project" value="TreeGrafter"/>
</dbReference>
<evidence type="ECO:0000256" key="5">
    <source>
        <dbReference type="ARBA" id="ARBA00022679"/>
    </source>
</evidence>
<organism evidence="11 12">
    <name type="scientific">Didymella rabiei</name>
    <name type="common">Chickpea ascochyta blight fungus</name>
    <name type="synonym">Mycosphaerella rabiei</name>
    <dbReference type="NCBI Taxonomy" id="5454"/>
    <lineage>
        <taxon>Eukaryota</taxon>
        <taxon>Fungi</taxon>
        <taxon>Dikarya</taxon>
        <taxon>Ascomycota</taxon>
        <taxon>Pezizomycotina</taxon>
        <taxon>Dothideomycetes</taxon>
        <taxon>Pleosporomycetidae</taxon>
        <taxon>Pleosporales</taxon>
        <taxon>Pleosporineae</taxon>
        <taxon>Didymellaceae</taxon>
        <taxon>Ascochyta</taxon>
    </lineage>
</organism>
<evidence type="ECO:0000256" key="1">
    <source>
        <dbReference type="ARBA" id="ARBA00003798"/>
    </source>
</evidence>
<dbReference type="Pfam" id="PF16575">
    <property type="entry name" value="CLP1_P"/>
    <property type="match status" value="1"/>
</dbReference>
<keyword evidence="7" id="KW-0418">Kinase</keyword>
<dbReference type="STRING" id="5454.A0A163CSC6"/>
<dbReference type="InterPro" id="IPR032319">
    <property type="entry name" value="CLP1_P"/>
</dbReference>
<feature type="domain" description="Clp1 P-loop" evidence="10">
    <location>
        <begin position="249"/>
        <end position="457"/>
    </location>
</feature>
<dbReference type="InterPro" id="IPR027417">
    <property type="entry name" value="P-loop_NTPase"/>
</dbReference>
<protein>
    <recommendedName>
        <fullName evidence="4">Polynucleotide 5'-hydroxyl-kinase GRC3</fullName>
    </recommendedName>
    <alternativeName>
        <fullName evidence="3">Polynucleotide 5'-hydroxyl-kinase grc3</fullName>
    </alternativeName>
</protein>
<evidence type="ECO:0000256" key="3">
    <source>
        <dbReference type="ARBA" id="ARBA00018706"/>
    </source>
</evidence>
<dbReference type="GO" id="GO:0051731">
    <property type="term" value="F:polynucleotide 5'-hydroxyl-kinase activity"/>
    <property type="evidence" value="ECO:0007669"/>
    <property type="project" value="InterPro"/>
</dbReference>
<comment type="function">
    <text evidence="1">Polynucleotide 5'-kinase involved in rRNA processing.</text>
</comment>
<comment type="similarity">
    <text evidence="2">Belongs to the Clp1 family. NOL9/GRC3 subfamily.</text>
</comment>
<evidence type="ECO:0000313" key="11">
    <source>
        <dbReference type="EMBL" id="KZM22659.1"/>
    </source>
</evidence>
<evidence type="ECO:0000256" key="8">
    <source>
        <dbReference type="ARBA" id="ARBA00022840"/>
    </source>
</evidence>
<dbReference type="Gene3D" id="3.40.50.300">
    <property type="entry name" value="P-loop containing nucleotide triphosphate hydrolases"/>
    <property type="match status" value="1"/>
</dbReference>
<feature type="compositionally biased region" description="Acidic residues" evidence="9">
    <location>
        <begin position="66"/>
        <end position="75"/>
    </location>
</feature>
<feature type="region of interest" description="Disordered" evidence="9">
    <location>
        <begin position="52"/>
        <end position="79"/>
    </location>
</feature>
<gene>
    <name evidence="11" type="ORF">ST47_g6166</name>
</gene>
<evidence type="ECO:0000259" key="10">
    <source>
        <dbReference type="Pfam" id="PF16575"/>
    </source>
</evidence>
<keyword evidence="6" id="KW-0547">Nucleotide-binding</keyword>
<dbReference type="GO" id="GO:0005634">
    <property type="term" value="C:nucleus"/>
    <property type="evidence" value="ECO:0007669"/>
    <property type="project" value="TreeGrafter"/>
</dbReference>
<evidence type="ECO:0000256" key="7">
    <source>
        <dbReference type="ARBA" id="ARBA00022777"/>
    </source>
</evidence>
<evidence type="ECO:0000256" key="6">
    <source>
        <dbReference type="ARBA" id="ARBA00022741"/>
    </source>
</evidence>
<accession>A0A163CSC6</accession>
<dbReference type="GO" id="GO:0005524">
    <property type="term" value="F:ATP binding"/>
    <property type="evidence" value="ECO:0007669"/>
    <property type="project" value="UniProtKB-KW"/>
</dbReference>
<dbReference type="AlphaFoldDB" id="A0A163CSC6"/>
<sequence>MPGKRRKLEEIPLVASTQKLTARAEKPLSAIAAARLRAEAATKNVIVQETTLEPLAAPSSPPADELVSEYEESEAGPEPAITRRNAKLCNWQHHPADIFTENESELSINLNKNTTIALVGHFDFKVSRGAININGANVGAVTRDGQKARTYRAYVPATQPIFKIRGLDGTNHVQFTSCKEPAPFAKLSPLYENIWNTGSKGERRRTFGVITDSEEDPLLRPLQPHSSPEDWLRAIEDCASEPSITLITGSPESGKSTFGRRLLNRYLTGMGKTKPAVPKVCYLDLDSSKAEYSPHGLISLVVVRQLNLGPSFTHPSTALPQSESEQNETVRSHAIPVDLTNYQDYYRECIEDLYLAYKNLYSRDSSLPLLINTPGFLYTTHFQLLEQLLTRFKPQNVVHLGDTRAIDPSAADRLHSLQTHTTQHCNSLHEIAAQRPKLAQLRTDAELRAMHMQSYFHLGTSSAVSLPTWTSAPLSTHLPWEFSYRSSSTREQDLVGFLSYTEPTPPSSLIHALNGSIVYIIQTSSAQVPAPYTNLRRTPKSQIPYFPASERLGLVEPLDPRTSRVVCAALVRGFDPERGMVQVLVPKVLEEAMLGLKAERTVFVAGCADWPEWAYVEDACLEQHEEETGERKLGERGELPTWVEREDVIDGMGYLNTVRRVRKFQTGEKEKGAEGKGK</sequence>
<dbReference type="Proteomes" id="UP000076837">
    <property type="component" value="Unassembled WGS sequence"/>
</dbReference>